<accession>A0A437QN49</accession>
<dbReference type="Gene3D" id="3.90.1150.10">
    <property type="entry name" value="Aspartate Aminotransferase, domain 1"/>
    <property type="match status" value="1"/>
</dbReference>
<dbReference type="PANTHER" id="PTHR42790:SF19">
    <property type="entry name" value="KYNURENINE_ALPHA-AMINOADIPATE AMINOTRANSFERASE, MITOCHONDRIAL"/>
    <property type="match status" value="1"/>
</dbReference>
<keyword evidence="4" id="KW-0663">Pyridoxal phosphate</keyword>
<evidence type="ECO:0000256" key="1">
    <source>
        <dbReference type="ARBA" id="ARBA00001933"/>
    </source>
</evidence>
<dbReference type="RefSeq" id="WP_127765419.1">
    <property type="nucleotide sequence ID" value="NZ_SADE01000002.1"/>
</dbReference>
<organism evidence="6 7">
    <name type="scientific">Hwanghaeella grinnelliae</name>
    <dbReference type="NCBI Taxonomy" id="2500179"/>
    <lineage>
        <taxon>Bacteria</taxon>
        <taxon>Pseudomonadati</taxon>
        <taxon>Pseudomonadota</taxon>
        <taxon>Alphaproteobacteria</taxon>
        <taxon>Rhodospirillales</taxon>
        <taxon>Rhodospirillaceae</taxon>
        <taxon>Hwanghaeella</taxon>
    </lineage>
</organism>
<reference evidence="7" key="1">
    <citation type="submission" date="2019-01" db="EMBL/GenBank/DDBJ databases">
        <title>Gri0909 isolated from a small marine red alga.</title>
        <authorList>
            <person name="Kim J."/>
            <person name="Jeong S.E."/>
            <person name="Jeon C.O."/>
        </authorList>
    </citation>
    <scope>NUCLEOTIDE SEQUENCE [LARGE SCALE GENOMIC DNA]</scope>
    <source>
        <strain evidence="7">Gri0909</strain>
    </source>
</reference>
<protein>
    <submittedName>
        <fullName evidence="6">PLP-dependent aminotransferase family protein</fullName>
    </submittedName>
</protein>
<dbReference type="InterPro" id="IPR050859">
    <property type="entry name" value="Class-I_PLP-dep_aminotransf"/>
</dbReference>
<dbReference type="InterPro" id="IPR015422">
    <property type="entry name" value="PyrdxlP-dep_Trfase_small"/>
</dbReference>
<dbReference type="OrthoDB" id="9804020at2"/>
<dbReference type="InterPro" id="IPR015421">
    <property type="entry name" value="PyrdxlP-dep_Trfase_major"/>
</dbReference>
<dbReference type="Gene3D" id="3.40.640.10">
    <property type="entry name" value="Type I PLP-dependent aspartate aminotransferase-like (Major domain)"/>
    <property type="match status" value="1"/>
</dbReference>
<dbReference type="InterPro" id="IPR015424">
    <property type="entry name" value="PyrdxlP-dep_Trfase"/>
</dbReference>
<gene>
    <name evidence="6" type="ORF">EOI86_11865</name>
</gene>
<dbReference type="CDD" id="cd00609">
    <property type="entry name" value="AAT_like"/>
    <property type="match status" value="1"/>
</dbReference>
<evidence type="ECO:0000256" key="3">
    <source>
        <dbReference type="ARBA" id="ARBA00022679"/>
    </source>
</evidence>
<keyword evidence="2 6" id="KW-0032">Aminotransferase</keyword>
<evidence type="ECO:0000313" key="7">
    <source>
        <dbReference type="Proteomes" id="UP000287447"/>
    </source>
</evidence>
<dbReference type="InterPro" id="IPR004839">
    <property type="entry name" value="Aminotransferase_I/II_large"/>
</dbReference>
<evidence type="ECO:0000259" key="5">
    <source>
        <dbReference type="Pfam" id="PF00155"/>
    </source>
</evidence>
<evidence type="ECO:0000313" key="6">
    <source>
        <dbReference type="EMBL" id="RVU35942.1"/>
    </source>
</evidence>
<proteinExistence type="predicted"/>
<dbReference type="PANTHER" id="PTHR42790">
    <property type="entry name" value="AMINOTRANSFERASE"/>
    <property type="match status" value="1"/>
</dbReference>
<dbReference type="GO" id="GO:1901605">
    <property type="term" value="P:alpha-amino acid metabolic process"/>
    <property type="evidence" value="ECO:0007669"/>
    <property type="project" value="TreeGrafter"/>
</dbReference>
<evidence type="ECO:0000256" key="4">
    <source>
        <dbReference type="ARBA" id="ARBA00022898"/>
    </source>
</evidence>
<comment type="caution">
    <text evidence="6">The sequence shown here is derived from an EMBL/GenBank/DDBJ whole genome shotgun (WGS) entry which is preliminary data.</text>
</comment>
<dbReference type="SUPFAM" id="SSF53383">
    <property type="entry name" value="PLP-dependent transferases"/>
    <property type="match status" value="1"/>
</dbReference>
<evidence type="ECO:0000256" key="2">
    <source>
        <dbReference type="ARBA" id="ARBA00022576"/>
    </source>
</evidence>
<comment type="cofactor">
    <cofactor evidence="1">
        <name>pyridoxal 5'-phosphate</name>
        <dbReference type="ChEBI" id="CHEBI:597326"/>
    </cofactor>
</comment>
<dbReference type="Proteomes" id="UP000287447">
    <property type="component" value="Unassembled WGS sequence"/>
</dbReference>
<dbReference type="Pfam" id="PF00155">
    <property type="entry name" value="Aminotran_1_2"/>
    <property type="match status" value="1"/>
</dbReference>
<dbReference type="EMBL" id="SADE01000002">
    <property type="protein sequence ID" value="RVU35942.1"/>
    <property type="molecule type" value="Genomic_DNA"/>
</dbReference>
<sequence length="400" mass="42927">MTKLADWFETSNDATKVLLRLGARPDVISLAGGLPAPELFPGDAVADAFAHVARSAPAVSLQYGPAEGIEPLRALIAAQMRKEGAGSVTAENVLITTGSQQGLTLIGQTLLNKGDRIALDEPTFLGALDAWRPREPGYTAIDWSGNTPVFKPSSDAETMPKFAYCLPNFRNPTGETMTLDARKALVAAAQRDDVILIEDNPYGALRYEGVQPASLISIADQGGDGPYDGHVIYTGTVSKTLAPALRVGWMVVPQRLLHGLIISKQGLDLCTSPLTQYAALHLIETGVEAETSERARDLYRIRRDAMLAALEAEMPAGVTWTRPEGGMFVWVTLPEGTDAHDIFQRAADARVAIVPGDVFYAMNPAHNTMRLNFTNVPEATIAEAVQRLAGVIEGRARNAA</sequence>
<dbReference type="GO" id="GO:0008483">
    <property type="term" value="F:transaminase activity"/>
    <property type="evidence" value="ECO:0007669"/>
    <property type="project" value="UniProtKB-KW"/>
</dbReference>
<dbReference type="GO" id="GO:0030170">
    <property type="term" value="F:pyridoxal phosphate binding"/>
    <property type="evidence" value="ECO:0007669"/>
    <property type="project" value="InterPro"/>
</dbReference>
<feature type="domain" description="Aminotransferase class I/classII large" evidence="5">
    <location>
        <begin position="43"/>
        <end position="388"/>
    </location>
</feature>
<dbReference type="AlphaFoldDB" id="A0A437QN49"/>
<keyword evidence="3 6" id="KW-0808">Transferase</keyword>
<keyword evidence="7" id="KW-1185">Reference proteome</keyword>
<name>A0A437QN49_9PROT</name>